<dbReference type="Gene3D" id="3.40.50.300">
    <property type="entry name" value="P-loop containing nucleotide triphosphate hydrolases"/>
    <property type="match status" value="1"/>
</dbReference>
<dbReference type="CDD" id="cd00267">
    <property type="entry name" value="ABC_ATPase"/>
    <property type="match status" value="1"/>
</dbReference>
<dbReference type="Proteomes" id="UP000192796">
    <property type="component" value="Unassembled WGS sequence"/>
</dbReference>
<gene>
    <name evidence="2" type="ORF">A3860_14380</name>
</gene>
<sequence length="1135" mass="132799">MQLSVFSTDSQKSGFRLQYMEIFNWGTFDDVVHSIRPMGETSLLTGANGSGKTTFVDALLTLIVPEKRYRFYNQSSGSEKKGDRTEETYVMGGYGSMNSESTGSLKTLYLRENKEEAYSILLAHFANEAEQTVTLFQVRYFTGGDMKRLFGIAHKPLRIDEDFKPFDLNGHWKKSLDQRYNKGPRKQIEWFDAASKYAQQLVHVLGMQSVQALQLFNQTVGIKVLGNLDEFIRTHMLEPRNMEESFQDLKKHLATLLDARRNIEKAEEQIKLLQPIEQHFNAYNTLKKDIDVTEQLLQTARIWNSYTRNELLHQAIAESDATITDTQQKQQVVKLTYDQLQEEERVIKNQIDQNKAGQRMQQLEKDAQELEIEKHEATENLALFTNWCTELHIEEKQPTDEASYHRILKEANRKNLELDTKQRINEEDEYGAKRNKEKWEAEKKKVEEELNNLIHSKNNIPGNLIAVRKQLCDALNIDQNDLPYCGELMQVRTDCMEWQPTLEKLLRAFALRLLVPDKYYKKVNRYVNNNHLGIRLVYEHVMDNPLMQNPEPDTVVEKLEFHPDNKLSQWVEQQVITFFDHVCINDEKTLDRYDKAITLNGLIKNKSRHEKDDRSGKNDPSKYVMGWNNEKKKEFLIKKRNQAADQAVKAGETLEKCKHKDERLQKQFYAITRLREHKGFAILDIAGIQRNIHKIQEQINGLRKANKELDNLKAQLLDIQQKKDEAEEQRGQLLIEETRLKDRMQQYQQQQEALQPLLQHISEGDKDGLLQFQQQQAALLSEITLQNIDEVYEGLKQTNTRLHEKQKDELHREENQLNKCINRIKNPSTELKTKFSPEWDGDVQHLPEDAAYANEYIDWLAKLVHENLPKYKRDFESYINDTITYKIGGLNEEMEKWERDINNSVQRLNQSLGGINFNRLPDTYIQLGKRPVPSGTDIKEFRGRLLDALPQAANWQQSTFEEKSKHFTQKVQPLIDELDKNESYRNKVMDVRNWFEFWADEKFRNTDELKKTYRQMGQLSGGEKAQLTYTILCSAIAYQFGITREGKNSRSLRFIAVDESFSNQDEEKATYLMELCKQLHLQLLVVTPSDKIAIVQNFIAHVHLVQRVNNRHSVLYNMTIKELKERVEEVSAVLE</sequence>
<keyword evidence="1" id="KW-0175">Coiled coil</keyword>
<dbReference type="RefSeq" id="WP_081145622.1">
    <property type="nucleotide sequence ID" value="NZ_LVYD01000013.1"/>
</dbReference>
<reference evidence="2 3" key="1">
    <citation type="submission" date="2016-03" db="EMBL/GenBank/DDBJ databases">
        <title>Niastella vici sp. nov., isolated from farmland soil.</title>
        <authorList>
            <person name="Chen L."/>
            <person name="Wang D."/>
            <person name="Yang S."/>
            <person name="Wang G."/>
        </authorList>
    </citation>
    <scope>NUCLEOTIDE SEQUENCE [LARGE SCALE GENOMIC DNA]</scope>
    <source>
        <strain evidence="2 3">DJ57</strain>
    </source>
</reference>
<protein>
    <recommendedName>
        <fullName evidence="4">AAA family ATPase</fullName>
    </recommendedName>
</protein>
<dbReference type="SUPFAM" id="SSF52540">
    <property type="entry name" value="P-loop containing nucleoside triphosphate hydrolases"/>
    <property type="match status" value="2"/>
</dbReference>
<dbReference type="OrthoDB" id="174137at2"/>
<dbReference type="Gene3D" id="3.40.1140.10">
    <property type="match status" value="1"/>
</dbReference>
<keyword evidence="3" id="KW-1185">Reference proteome</keyword>
<name>A0A1V9G562_9BACT</name>
<dbReference type="Pfam" id="PF13555">
    <property type="entry name" value="AAA_29"/>
    <property type="match status" value="1"/>
</dbReference>
<evidence type="ECO:0000256" key="1">
    <source>
        <dbReference type="SAM" id="Coils"/>
    </source>
</evidence>
<organism evidence="2 3">
    <name type="scientific">Niastella vici</name>
    <dbReference type="NCBI Taxonomy" id="1703345"/>
    <lineage>
        <taxon>Bacteria</taxon>
        <taxon>Pseudomonadati</taxon>
        <taxon>Bacteroidota</taxon>
        <taxon>Chitinophagia</taxon>
        <taxon>Chitinophagales</taxon>
        <taxon>Chitinophagaceae</taxon>
        <taxon>Niastella</taxon>
    </lineage>
</organism>
<dbReference type="InterPro" id="IPR027417">
    <property type="entry name" value="P-loop_NTPase"/>
</dbReference>
<feature type="coiled-coil region" evidence="1">
    <location>
        <begin position="429"/>
        <end position="456"/>
    </location>
</feature>
<dbReference type="EMBL" id="LVYD01000013">
    <property type="protein sequence ID" value="OQP65781.1"/>
    <property type="molecule type" value="Genomic_DNA"/>
</dbReference>
<feature type="coiled-coil region" evidence="1">
    <location>
        <begin position="353"/>
        <end position="380"/>
    </location>
</feature>
<dbReference type="Pfam" id="PF13558">
    <property type="entry name" value="SbcC_Walker_B"/>
    <property type="match status" value="1"/>
</dbReference>
<feature type="coiled-coil region" evidence="1">
    <location>
        <begin position="685"/>
        <end position="743"/>
    </location>
</feature>
<dbReference type="STRING" id="1703345.A3860_14380"/>
<evidence type="ECO:0008006" key="4">
    <source>
        <dbReference type="Google" id="ProtNLM"/>
    </source>
</evidence>
<accession>A0A1V9G562</accession>
<proteinExistence type="predicted"/>
<comment type="caution">
    <text evidence="2">The sequence shown here is derived from an EMBL/GenBank/DDBJ whole genome shotgun (WGS) entry which is preliminary data.</text>
</comment>
<dbReference type="AlphaFoldDB" id="A0A1V9G562"/>
<evidence type="ECO:0000313" key="3">
    <source>
        <dbReference type="Proteomes" id="UP000192796"/>
    </source>
</evidence>
<evidence type="ECO:0000313" key="2">
    <source>
        <dbReference type="EMBL" id="OQP65781.1"/>
    </source>
</evidence>